<dbReference type="InterPro" id="IPR036259">
    <property type="entry name" value="MFS_trans_sf"/>
</dbReference>
<keyword evidence="8" id="KW-1185">Reference proteome</keyword>
<feature type="domain" description="Major facilitator superfamily (MFS) profile" evidence="6">
    <location>
        <begin position="202"/>
        <end position="387"/>
    </location>
</feature>
<evidence type="ECO:0000313" key="8">
    <source>
        <dbReference type="Proteomes" id="UP001553161"/>
    </source>
</evidence>
<feature type="transmembrane region" description="Helical" evidence="5">
    <location>
        <begin position="352"/>
        <end position="373"/>
    </location>
</feature>
<dbReference type="CDD" id="cd17393">
    <property type="entry name" value="MFS_MosC_like"/>
    <property type="match status" value="1"/>
</dbReference>
<feature type="transmembrane region" description="Helical" evidence="5">
    <location>
        <begin position="94"/>
        <end position="113"/>
    </location>
</feature>
<evidence type="ECO:0000256" key="3">
    <source>
        <dbReference type="ARBA" id="ARBA00022989"/>
    </source>
</evidence>
<keyword evidence="2 5" id="KW-0812">Transmembrane</keyword>
<dbReference type="InterPro" id="IPR011701">
    <property type="entry name" value="MFS"/>
</dbReference>
<keyword evidence="3 5" id="KW-1133">Transmembrane helix</keyword>
<feature type="transmembrane region" description="Helical" evidence="5">
    <location>
        <begin position="42"/>
        <end position="62"/>
    </location>
</feature>
<dbReference type="PANTHER" id="PTHR23514">
    <property type="entry name" value="BYPASS OF STOP CODON PROTEIN 6"/>
    <property type="match status" value="1"/>
</dbReference>
<feature type="transmembrane region" description="Helical" evidence="5">
    <location>
        <begin position="203"/>
        <end position="231"/>
    </location>
</feature>
<dbReference type="InterPro" id="IPR020846">
    <property type="entry name" value="MFS_dom"/>
</dbReference>
<comment type="subcellular location">
    <subcellularLocation>
        <location evidence="1">Membrane</location>
        <topology evidence="1">Multi-pass membrane protein</topology>
    </subcellularLocation>
</comment>
<name>A0ABV3L6W9_9RHOB</name>
<feature type="transmembrane region" description="Helical" evidence="5">
    <location>
        <begin position="69"/>
        <end position="88"/>
    </location>
</feature>
<feature type="transmembrane region" description="Helical" evidence="5">
    <location>
        <begin position="325"/>
        <end position="346"/>
    </location>
</feature>
<evidence type="ECO:0000256" key="5">
    <source>
        <dbReference type="SAM" id="Phobius"/>
    </source>
</evidence>
<evidence type="ECO:0000259" key="6">
    <source>
        <dbReference type="PROSITE" id="PS50850"/>
    </source>
</evidence>
<protein>
    <submittedName>
        <fullName evidence="7">MFS transporter</fullName>
    </submittedName>
</protein>
<comment type="caution">
    <text evidence="7">The sequence shown here is derived from an EMBL/GenBank/DDBJ whole genome shotgun (WGS) entry which is preliminary data.</text>
</comment>
<evidence type="ECO:0000256" key="2">
    <source>
        <dbReference type="ARBA" id="ARBA00022692"/>
    </source>
</evidence>
<reference evidence="7 8" key="1">
    <citation type="submission" date="2024-07" db="EMBL/GenBank/DDBJ databases">
        <authorList>
            <person name="Kang M."/>
        </authorList>
    </citation>
    <scope>NUCLEOTIDE SEQUENCE [LARGE SCALE GENOMIC DNA]</scope>
    <source>
        <strain evidence="7 8">DFM31</strain>
    </source>
</reference>
<sequence length="387" mass="39032">MAELRTPRRAVSALFFLNGGLYGIWASRIPAIADKHALGPGTLGLLLLLLAAGAIVAFPLAGRASDALGAGRVSLGLGAVYTLTLFALGLAPSIWLLAVALLLCGALFGGLDVSMNSWAGEVERHVGRPIMSSFHAMFSLGAGIGAGSGYLAVQAGLGPAAHFLLVGGAMAVGCLWTGNIGWTSPRRAATTGSPVFALPRGALLAVGLMTFCSAMGEGAMADWSAIFLVVSTGVGEARAALGFAAFSVAMVAVRLMGDRIILHFGAVRAAQLAGLAACFGTALAVVFSGSFWMVLLGFAILGIGYALIFPLAFSRAANDPDIAPGAAIASVATLGYGGILLGPPVIGFVAELASLRVAFGLLALMPLLIVALARTLRTAPVEVSATG</sequence>
<feature type="transmembrane region" description="Helical" evidence="5">
    <location>
        <begin position="134"/>
        <end position="153"/>
    </location>
</feature>
<dbReference type="EMBL" id="JBFBVU010000011">
    <property type="protein sequence ID" value="MEV8467228.1"/>
    <property type="molecule type" value="Genomic_DNA"/>
</dbReference>
<organism evidence="7 8">
    <name type="scientific">Meridianimarinicoccus marinus</name>
    <dbReference type="NCBI Taxonomy" id="3231483"/>
    <lineage>
        <taxon>Bacteria</taxon>
        <taxon>Pseudomonadati</taxon>
        <taxon>Pseudomonadota</taxon>
        <taxon>Alphaproteobacteria</taxon>
        <taxon>Rhodobacterales</taxon>
        <taxon>Paracoccaceae</taxon>
        <taxon>Meridianimarinicoccus</taxon>
    </lineage>
</organism>
<keyword evidence="4 5" id="KW-0472">Membrane</keyword>
<proteinExistence type="predicted"/>
<dbReference type="PANTHER" id="PTHR23514:SF13">
    <property type="entry name" value="INNER MEMBRANE PROTEIN YBJJ"/>
    <property type="match status" value="1"/>
</dbReference>
<dbReference type="Proteomes" id="UP001553161">
    <property type="component" value="Unassembled WGS sequence"/>
</dbReference>
<feature type="transmembrane region" description="Helical" evidence="5">
    <location>
        <begin position="159"/>
        <end position="182"/>
    </location>
</feature>
<dbReference type="SUPFAM" id="SSF103473">
    <property type="entry name" value="MFS general substrate transporter"/>
    <property type="match status" value="1"/>
</dbReference>
<dbReference type="PROSITE" id="PS50850">
    <property type="entry name" value="MFS"/>
    <property type="match status" value="1"/>
</dbReference>
<dbReference type="RefSeq" id="WP_366193005.1">
    <property type="nucleotide sequence ID" value="NZ_JBFBVU010000011.1"/>
</dbReference>
<feature type="transmembrane region" description="Helical" evidence="5">
    <location>
        <begin position="293"/>
        <end position="313"/>
    </location>
</feature>
<evidence type="ECO:0000313" key="7">
    <source>
        <dbReference type="EMBL" id="MEV8467228.1"/>
    </source>
</evidence>
<feature type="transmembrane region" description="Helical" evidence="5">
    <location>
        <begin position="237"/>
        <end position="257"/>
    </location>
</feature>
<accession>A0ABV3L6W9</accession>
<dbReference type="Gene3D" id="1.20.1250.20">
    <property type="entry name" value="MFS general substrate transporter like domains"/>
    <property type="match status" value="2"/>
</dbReference>
<dbReference type="Pfam" id="PF07690">
    <property type="entry name" value="MFS_1"/>
    <property type="match status" value="1"/>
</dbReference>
<dbReference type="InterPro" id="IPR051788">
    <property type="entry name" value="MFS_Transporter"/>
</dbReference>
<gene>
    <name evidence="7" type="ORF">AB0T83_10600</name>
</gene>
<feature type="transmembrane region" description="Helical" evidence="5">
    <location>
        <begin position="269"/>
        <end position="287"/>
    </location>
</feature>
<evidence type="ECO:0000256" key="4">
    <source>
        <dbReference type="ARBA" id="ARBA00023136"/>
    </source>
</evidence>
<evidence type="ECO:0000256" key="1">
    <source>
        <dbReference type="ARBA" id="ARBA00004141"/>
    </source>
</evidence>